<dbReference type="InterPro" id="IPR011701">
    <property type="entry name" value="MFS"/>
</dbReference>
<evidence type="ECO:0000256" key="2">
    <source>
        <dbReference type="ARBA" id="ARBA00022692"/>
    </source>
</evidence>
<evidence type="ECO:0000256" key="3">
    <source>
        <dbReference type="ARBA" id="ARBA00022989"/>
    </source>
</evidence>
<evidence type="ECO:0000313" key="7">
    <source>
        <dbReference type="Proteomes" id="UP000543030"/>
    </source>
</evidence>
<comment type="subcellular location">
    <subcellularLocation>
        <location evidence="1">Membrane</location>
        <topology evidence="1">Multi-pass membrane protein</topology>
    </subcellularLocation>
</comment>
<keyword evidence="4 5" id="KW-0472">Membrane</keyword>
<dbReference type="GO" id="GO:0016020">
    <property type="term" value="C:membrane"/>
    <property type="evidence" value="ECO:0007669"/>
    <property type="project" value="UniProtKB-SubCell"/>
</dbReference>
<protein>
    <submittedName>
        <fullName evidence="6">Putative MFS family arabinose efflux permease</fullName>
    </submittedName>
</protein>
<feature type="transmembrane region" description="Helical" evidence="5">
    <location>
        <begin position="211"/>
        <end position="230"/>
    </location>
</feature>
<dbReference type="SUPFAM" id="SSF103473">
    <property type="entry name" value="MFS general substrate transporter"/>
    <property type="match status" value="1"/>
</dbReference>
<dbReference type="Proteomes" id="UP000543030">
    <property type="component" value="Unassembled WGS sequence"/>
</dbReference>
<feature type="transmembrane region" description="Helical" evidence="5">
    <location>
        <begin position="306"/>
        <end position="323"/>
    </location>
</feature>
<name>A0A840RAC0_9NEIS</name>
<dbReference type="Gene3D" id="1.20.1250.20">
    <property type="entry name" value="MFS general substrate transporter like domains"/>
    <property type="match status" value="2"/>
</dbReference>
<dbReference type="PANTHER" id="PTHR23514:SF13">
    <property type="entry name" value="INNER MEMBRANE PROTEIN YBJJ"/>
    <property type="match status" value="1"/>
</dbReference>
<keyword evidence="2 5" id="KW-0812">Transmembrane</keyword>
<dbReference type="CDD" id="cd17393">
    <property type="entry name" value="MFS_MosC_like"/>
    <property type="match status" value="1"/>
</dbReference>
<keyword evidence="7" id="KW-1185">Reference proteome</keyword>
<feature type="transmembrane region" description="Helical" evidence="5">
    <location>
        <begin position="144"/>
        <end position="161"/>
    </location>
</feature>
<feature type="transmembrane region" description="Helical" evidence="5">
    <location>
        <begin position="105"/>
        <end position="123"/>
    </location>
</feature>
<sequence>MKPKDTASTLGWQPSCTATRLLFLLTGIANATWAAMVPFAKLRLNLNDAALGSVLLALGCGAMLAMPATGWLMKRYGSGKVLLVSGAAMVISVPLLAIAPDPVMLAAALFLFGALLGMVDVAMNNQAVFVELQAGKPLMSSFHGLFSLGGLLGGVGVAALLKVGLSMTLIATLVGIAFTAATLHQSRHFLPHAQTEPEHAEQQRFRMPHGIVWLLGMLCFFGFLTEGAMLDWGAVFLRFERGMDEAGAGLGYAAFSLAMTGGRLTGDWINHHLGPQKIVFIGGLLAAIGLGVIVTAPWVWLSLCGFVLVGMGASNVVPVLFSASARIPGVPASTAMPLVTMCGYTGILAGPAAIGFLSRATSLPIALGCTGLLMAVVAFNAWIVKPTPVKVA</sequence>
<dbReference type="EMBL" id="JACHHN010000001">
    <property type="protein sequence ID" value="MBB5189478.1"/>
    <property type="molecule type" value="Genomic_DNA"/>
</dbReference>
<organism evidence="6 7">
    <name type="scientific">Silvimonas terrae</name>
    <dbReference type="NCBI Taxonomy" id="300266"/>
    <lineage>
        <taxon>Bacteria</taxon>
        <taxon>Pseudomonadati</taxon>
        <taxon>Pseudomonadota</taxon>
        <taxon>Betaproteobacteria</taxon>
        <taxon>Neisseriales</taxon>
        <taxon>Chitinibacteraceae</taxon>
        <taxon>Silvimonas</taxon>
    </lineage>
</organism>
<feature type="transmembrane region" description="Helical" evidence="5">
    <location>
        <begin position="167"/>
        <end position="184"/>
    </location>
</feature>
<proteinExistence type="predicted"/>
<dbReference type="PANTHER" id="PTHR23514">
    <property type="entry name" value="BYPASS OF STOP CODON PROTEIN 6"/>
    <property type="match status" value="1"/>
</dbReference>
<dbReference type="GO" id="GO:0022857">
    <property type="term" value="F:transmembrane transporter activity"/>
    <property type="evidence" value="ECO:0007669"/>
    <property type="project" value="InterPro"/>
</dbReference>
<dbReference type="InterPro" id="IPR036259">
    <property type="entry name" value="MFS_trans_sf"/>
</dbReference>
<evidence type="ECO:0000256" key="4">
    <source>
        <dbReference type="ARBA" id="ARBA00023136"/>
    </source>
</evidence>
<gene>
    <name evidence="6" type="ORF">HNQ50_000188</name>
</gene>
<comment type="caution">
    <text evidence="6">The sequence shown here is derived from an EMBL/GenBank/DDBJ whole genome shotgun (WGS) entry which is preliminary data.</text>
</comment>
<keyword evidence="3 5" id="KW-1133">Transmembrane helix</keyword>
<feature type="transmembrane region" description="Helical" evidence="5">
    <location>
        <begin position="51"/>
        <end position="69"/>
    </location>
</feature>
<feature type="transmembrane region" description="Helical" evidence="5">
    <location>
        <begin position="278"/>
        <end position="300"/>
    </location>
</feature>
<feature type="transmembrane region" description="Helical" evidence="5">
    <location>
        <begin position="335"/>
        <end position="357"/>
    </location>
</feature>
<evidence type="ECO:0000256" key="1">
    <source>
        <dbReference type="ARBA" id="ARBA00004141"/>
    </source>
</evidence>
<feature type="transmembrane region" description="Helical" evidence="5">
    <location>
        <begin position="81"/>
        <end position="99"/>
    </location>
</feature>
<dbReference type="AlphaFoldDB" id="A0A840RAC0"/>
<dbReference type="RefSeq" id="WP_184096615.1">
    <property type="nucleotide sequence ID" value="NZ_JACHHN010000001.1"/>
</dbReference>
<evidence type="ECO:0000256" key="5">
    <source>
        <dbReference type="SAM" id="Phobius"/>
    </source>
</evidence>
<evidence type="ECO:0000313" key="6">
    <source>
        <dbReference type="EMBL" id="MBB5189478.1"/>
    </source>
</evidence>
<dbReference type="InterPro" id="IPR051788">
    <property type="entry name" value="MFS_Transporter"/>
</dbReference>
<reference evidence="6 7" key="1">
    <citation type="submission" date="2020-08" db="EMBL/GenBank/DDBJ databases">
        <title>Genomic Encyclopedia of Type Strains, Phase IV (KMG-IV): sequencing the most valuable type-strain genomes for metagenomic binning, comparative biology and taxonomic classification.</title>
        <authorList>
            <person name="Goeker M."/>
        </authorList>
    </citation>
    <scope>NUCLEOTIDE SEQUENCE [LARGE SCALE GENOMIC DNA]</scope>
    <source>
        <strain evidence="6 7">DSM 18233</strain>
    </source>
</reference>
<accession>A0A840RAC0</accession>
<feature type="transmembrane region" description="Helical" evidence="5">
    <location>
        <begin position="21"/>
        <end position="39"/>
    </location>
</feature>
<dbReference type="Pfam" id="PF07690">
    <property type="entry name" value="MFS_1"/>
    <property type="match status" value="1"/>
</dbReference>
<feature type="transmembrane region" description="Helical" evidence="5">
    <location>
        <begin position="363"/>
        <end position="384"/>
    </location>
</feature>